<accession>A0A7S1IJM3</accession>
<dbReference type="EMBL" id="HBGA01069193">
    <property type="protein sequence ID" value="CAD9014773.1"/>
    <property type="molecule type" value="Transcribed_RNA"/>
</dbReference>
<evidence type="ECO:0000313" key="2">
    <source>
        <dbReference type="EMBL" id="CAD9014773.1"/>
    </source>
</evidence>
<gene>
    <name evidence="2" type="ORF">EGYM00392_LOCUS25879</name>
</gene>
<evidence type="ECO:0000256" key="1">
    <source>
        <dbReference type="SAM" id="MobiDB-lite"/>
    </source>
</evidence>
<feature type="region of interest" description="Disordered" evidence="1">
    <location>
        <begin position="32"/>
        <end position="105"/>
    </location>
</feature>
<protein>
    <submittedName>
        <fullName evidence="2">Uncharacterized protein</fullName>
    </submittedName>
</protein>
<sequence length="105" mass="11349">MPQPAAWEHDECIVNGFFEADTDAEDELRCVSGASHSEPGKLDESAVSDNDVAPVPADHPGNNTTLSALHHQPPHKRKKQKGIPIVKSRRSGAKSCRVTAPRCTL</sequence>
<organism evidence="2">
    <name type="scientific">Eutreptiella gymnastica</name>
    <dbReference type="NCBI Taxonomy" id="73025"/>
    <lineage>
        <taxon>Eukaryota</taxon>
        <taxon>Discoba</taxon>
        <taxon>Euglenozoa</taxon>
        <taxon>Euglenida</taxon>
        <taxon>Spirocuta</taxon>
        <taxon>Euglenophyceae</taxon>
        <taxon>Eutreptiales</taxon>
        <taxon>Eutreptiaceae</taxon>
        <taxon>Eutreptiella</taxon>
    </lineage>
</organism>
<proteinExistence type="predicted"/>
<name>A0A7S1IJM3_9EUGL</name>
<feature type="compositionally biased region" description="Basic residues" evidence="1">
    <location>
        <begin position="72"/>
        <end position="92"/>
    </location>
</feature>
<reference evidence="2" key="1">
    <citation type="submission" date="2021-01" db="EMBL/GenBank/DDBJ databases">
        <authorList>
            <person name="Corre E."/>
            <person name="Pelletier E."/>
            <person name="Niang G."/>
            <person name="Scheremetjew M."/>
            <person name="Finn R."/>
            <person name="Kale V."/>
            <person name="Holt S."/>
            <person name="Cochrane G."/>
            <person name="Meng A."/>
            <person name="Brown T."/>
            <person name="Cohen L."/>
        </authorList>
    </citation>
    <scope>NUCLEOTIDE SEQUENCE</scope>
    <source>
        <strain evidence="2">NIES-381</strain>
    </source>
</reference>
<dbReference type="AlphaFoldDB" id="A0A7S1IJM3"/>